<dbReference type="OrthoDB" id="4524286at2"/>
<proteinExistence type="predicted"/>
<dbReference type="InterPro" id="IPR037068">
    <property type="entry name" value="DNA_primase_core_N_sf"/>
</dbReference>
<accession>A0A1A8Z941</accession>
<dbReference type="PATRIC" id="fig|299146.4.peg.969"/>
<evidence type="ECO:0000313" key="3">
    <source>
        <dbReference type="Proteomes" id="UP000198765"/>
    </source>
</evidence>
<dbReference type="Pfam" id="PF08275">
    <property type="entry name" value="DNAG_N"/>
    <property type="match status" value="1"/>
</dbReference>
<dbReference type="SUPFAM" id="SSF56731">
    <property type="entry name" value="DNA primase core"/>
    <property type="match status" value="1"/>
</dbReference>
<name>A0A1A8Z941_9ACTN</name>
<sequence length="380" mass="41410">MGKPRLNHPMPSVRGTGTEPRRLLAAIDAAVTYYRAQLEHADGPRAYLAERGLGVLVHREWPWRIGYAPPGWNSLTRHLRASEFTAEELVGAGLATRTRDDPDRLIDMFRDRIMFPVRDPAGHTVAFLGRSSPVVDEDVPKYINSPETAIYDKGQLLFGVAEQQDRIAARWTPVLVEGPADVLAVWLSYSRSGRTGAFALAPCGTTLTDTQATILRQLPGATQGLIAAFDADPAGHAALDRAWQLLRHPRPLGPLLAADFSVGADPGDLLCRPNGKAQLRAALRRQAQPMLDRVVDHRLARLVERHPRLLEDIDGRCAAVRLLAPLLFEAASPDEAIRVARRIVAQTGAGVDTVAIAALAHLEQVIHHLRPDTSGQPGTA</sequence>
<keyword evidence="3" id="KW-1185">Reference proteome</keyword>
<dbReference type="GO" id="GO:0006269">
    <property type="term" value="P:DNA replication, synthesis of primer"/>
    <property type="evidence" value="ECO:0007669"/>
    <property type="project" value="TreeGrafter"/>
</dbReference>
<dbReference type="Pfam" id="PF13155">
    <property type="entry name" value="Toprim_2"/>
    <property type="match status" value="1"/>
</dbReference>
<protein>
    <submittedName>
        <fullName evidence="2">DNA primase</fullName>
    </submittedName>
</protein>
<feature type="domain" description="Toprim" evidence="1">
    <location>
        <begin position="171"/>
        <end position="251"/>
    </location>
</feature>
<dbReference type="InterPro" id="IPR034151">
    <property type="entry name" value="TOPRIM_DnaG_bac"/>
</dbReference>
<dbReference type="Gene3D" id="3.90.980.10">
    <property type="entry name" value="DNA primase, catalytic core, N-terminal domain"/>
    <property type="match status" value="1"/>
</dbReference>
<gene>
    <name evidence="2" type="ORF">GA0070621_0945</name>
</gene>
<reference evidence="2 3" key="1">
    <citation type="submission" date="2016-06" db="EMBL/GenBank/DDBJ databases">
        <authorList>
            <person name="Kjaerup R.B."/>
            <person name="Dalgaard T.S."/>
            <person name="Juul-Madsen H.R."/>
        </authorList>
    </citation>
    <scope>NUCLEOTIDE SEQUENCE [LARGE SCALE GENOMIC DNA]</scope>
    <source>
        <strain evidence="2 3">DSM 45248</strain>
    </source>
</reference>
<dbReference type="InterPro" id="IPR050219">
    <property type="entry name" value="DnaG_primase"/>
</dbReference>
<dbReference type="Gene3D" id="3.40.1360.10">
    <property type="match status" value="1"/>
</dbReference>
<organism evidence="2 3">
    <name type="scientific">Micromonospora narathiwatensis</name>
    <dbReference type="NCBI Taxonomy" id="299146"/>
    <lineage>
        <taxon>Bacteria</taxon>
        <taxon>Bacillati</taxon>
        <taxon>Actinomycetota</taxon>
        <taxon>Actinomycetes</taxon>
        <taxon>Micromonosporales</taxon>
        <taxon>Micromonosporaceae</taxon>
        <taxon>Micromonospora</taxon>
    </lineage>
</organism>
<dbReference type="GO" id="GO:0005737">
    <property type="term" value="C:cytoplasm"/>
    <property type="evidence" value="ECO:0007669"/>
    <property type="project" value="TreeGrafter"/>
</dbReference>
<dbReference type="SMART" id="SM00493">
    <property type="entry name" value="TOPRIM"/>
    <property type="match status" value="1"/>
</dbReference>
<dbReference type="EMBL" id="LT594324">
    <property type="protein sequence ID" value="SBT40373.1"/>
    <property type="molecule type" value="Genomic_DNA"/>
</dbReference>
<dbReference type="Proteomes" id="UP000198765">
    <property type="component" value="Chromosome I"/>
</dbReference>
<dbReference type="PANTHER" id="PTHR30313">
    <property type="entry name" value="DNA PRIMASE"/>
    <property type="match status" value="1"/>
</dbReference>
<evidence type="ECO:0000313" key="2">
    <source>
        <dbReference type="EMBL" id="SBT40373.1"/>
    </source>
</evidence>
<evidence type="ECO:0000259" key="1">
    <source>
        <dbReference type="SMART" id="SM00493"/>
    </source>
</evidence>
<dbReference type="AlphaFoldDB" id="A0A1A8Z941"/>
<dbReference type="InterPro" id="IPR006171">
    <property type="entry name" value="TOPRIM_dom"/>
</dbReference>
<dbReference type="CDD" id="cd03364">
    <property type="entry name" value="TOPRIM_DnaG_primases"/>
    <property type="match status" value="1"/>
</dbReference>
<dbReference type="PANTHER" id="PTHR30313:SF2">
    <property type="entry name" value="DNA PRIMASE"/>
    <property type="match status" value="1"/>
</dbReference>
<dbReference type="InterPro" id="IPR013264">
    <property type="entry name" value="DNAG_N"/>
</dbReference>